<keyword evidence="1" id="KW-0805">Transcription regulation</keyword>
<reference evidence="6 7" key="1">
    <citation type="submission" date="2023-07" db="EMBL/GenBank/DDBJ databases">
        <title>Sequencing the genomes of 1000 actinobacteria strains.</title>
        <authorList>
            <person name="Klenk H.-P."/>
        </authorList>
    </citation>
    <scope>NUCLEOTIDE SEQUENCE [LARGE SCALE GENOMIC DNA]</scope>
    <source>
        <strain evidence="6 7">DSM 17163</strain>
    </source>
</reference>
<dbReference type="InterPro" id="IPR050707">
    <property type="entry name" value="HTH_MetabolicPath_Reg"/>
</dbReference>
<name>A0ABT9NGB1_9ACTO</name>
<keyword evidence="2 6" id="KW-0238">DNA-binding</keyword>
<keyword evidence="7" id="KW-1185">Reference proteome</keyword>
<dbReference type="SMART" id="SM00346">
    <property type="entry name" value="HTH_ICLR"/>
    <property type="match status" value="1"/>
</dbReference>
<evidence type="ECO:0000313" key="7">
    <source>
        <dbReference type="Proteomes" id="UP001243212"/>
    </source>
</evidence>
<dbReference type="InterPro" id="IPR005471">
    <property type="entry name" value="Tscrpt_reg_IclR_N"/>
</dbReference>
<dbReference type="SUPFAM" id="SSF55781">
    <property type="entry name" value="GAF domain-like"/>
    <property type="match status" value="1"/>
</dbReference>
<comment type="caution">
    <text evidence="6">The sequence shown here is derived from an EMBL/GenBank/DDBJ whole genome shotgun (WGS) entry which is preliminary data.</text>
</comment>
<protein>
    <submittedName>
        <fullName evidence="6">DNA-binding IclR family transcriptional regulator</fullName>
    </submittedName>
</protein>
<evidence type="ECO:0000256" key="3">
    <source>
        <dbReference type="ARBA" id="ARBA00023163"/>
    </source>
</evidence>
<accession>A0ABT9NGB1</accession>
<dbReference type="InterPro" id="IPR036388">
    <property type="entry name" value="WH-like_DNA-bd_sf"/>
</dbReference>
<keyword evidence="3" id="KW-0804">Transcription</keyword>
<feature type="domain" description="HTH iclR-type" evidence="4">
    <location>
        <begin position="7"/>
        <end position="70"/>
    </location>
</feature>
<dbReference type="GO" id="GO:0003677">
    <property type="term" value="F:DNA binding"/>
    <property type="evidence" value="ECO:0007669"/>
    <property type="project" value="UniProtKB-KW"/>
</dbReference>
<proteinExistence type="predicted"/>
<dbReference type="InterPro" id="IPR029016">
    <property type="entry name" value="GAF-like_dom_sf"/>
</dbReference>
<dbReference type="PANTHER" id="PTHR30136:SF24">
    <property type="entry name" value="HTH-TYPE TRANSCRIPTIONAL REPRESSOR ALLR"/>
    <property type="match status" value="1"/>
</dbReference>
<dbReference type="PANTHER" id="PTHR30136">
    <property type="entry name" value="HELIX-TURN-HELIX TRANSCRIPTIONAL REGULATOR, ICLR FAMILY"/>
    <property type="match status" value="1"/>
</dbReference>
<dbReference type="InterPro" id="IPR014757">
    <property type="entry name" value="Tscrpt_reg_IclR_C"/>
</dbReference>
<organism evidence="6 7">
    <name type="scientific">Trueperella bonasi</name>
    <dbReference type="NCBI Taxonomy" id="312286"/>
    <lineage>
        <taxon>Bacteria</taxon>
        <taxon>Bacillati</taxon>
        <taxon>Actinomycetota</taxon>
        <taxon>Actinomycetes</taxon>
        <taxon>Actinomycetales</taxon>
        <taxon>Actinomycetaceae</taxon>
        <taxon>Trueperella</taxon>
    </lineage>
</organism>
<dbReference type="InterPro" id="IPR036390">
    <property type="entry name" value="WH_DNA-bd_sf"/>
</dbReference>
<dbReference type="Gene3D" id="1.10.10.10">
    <property type="entry name" value="Winged helix-like DNA-binding domain superfamily/Winged helix DNA-binding domain"/>
    <property type="match status" value="1"/>
</dbReference>
<dbReference type="EMBL" id="JAUSQX010000001">
    <property type="protein sequence ID" value="MDP9806438.1"/>
    <property type="molecule type" value="Genomic_DNA"/>
</dbReference>
<evidence type="ECO:0000256" key="2">
    <source>
        <dbReference type="ARBA" id="ARBA00023125"/>
    </source>
</evidence>
<evidence type="ECO:0000259" key="4">
    <source>
        <dbReference type="PROSITE" id="PS51077"/>
    </source>
</evidence>
<gene>
    <name evidence="6" type="ORF">J2S70_001020</name>
</gene>
<dbReference type="SUPFAM" id="SSF46785">
    <property type="entry name" value="Winged helix' DNA-binding domain"/>
    <property type="match status" value="1"/>
</dbReference>
<dbReference type="PROSITE" id="PS51077">
    <property type="entry name" value="HTH_ICLR"/>
    <property type="match status" value="1"/>
</dbReference>
<evidence type="ECO:0000259" key="5">
    <source>
        <dbReference type="PROSITE" id="PS51078"/>
    </source>
</evidence>
<dbReference type="Proteomes" id="UP001243212">
    <property type="component" value="Unassembled WGS sequence"/>
</dbReference>
<evidence type="ECO:0000256" key="1">
    <source>
        <dbReference type="ARBA" id="ARBA00023015"/>
    </source>
</evidence>
<dbReference type="PROSITE" id="PS51078">
    <property type="entry name" value="ICLR_ED"/>
    <property type="match status" value="1"/>
</dbReference>
<sequence length="263" mass="28805">MGKPKPLASVSRAITLIEYLAKQSSQGTSLGVLASDLGINKATAYNTLATLREHDWVEQDQHTGYYRLGNGIAPIAQYRTATSHIVDKLRPALVHIGQRFNELVHLGRLVNTDIIYLDKVEPDRSVRVISAVGKRTPAISTALGRALIGTFENREELIDWYMSATQVEARTAADKEKLHTAVVANFANLDERGWTEEFEENEPGIACVAVPLISESTENLAISVSAPAERMTTAYRAEIAAGIRAELAELPSDLPLCLRPITE</sequence>
<dbReference type="Pfam" id="PF09339">
    <property type="entry name" value="HTH_IclR"/>
    <property type="match status" value="1"/>
</dbReference>
<evidence type="ECO:0000313" key="6">
    <source>
        <dbReference type="EMBL" id="MDP9806438.1"/>
    </source>
</evidence>
<dbReference type="Pfam" id="PF01614">
    <property type="entry name" value="IclR_C"/>
    <property type="match status" value="1"/>
</dbReference>
<feature type="domain" description="IclR-ED" evidence="5">
    <location>
        <begin position="71"/>
        <end position="256"/>
    </location>
</feature>
<dbReference type="Gene3D" id="3.30.450.40">
    <property type="match status" value="1"/>
</dbReference>
<dbReference type="RefSeq" id="WP_307682663.1">
    <property type="nucleotide sequence ID" value="NZ_JAUSQX010000001.1"/>
</dbReference>